<evidence type="ECO:0000259" key="8">
    <source>
        <dbReference type="PROSITE" id="PS50850"/>
    </source>
</evidence>
<dbReference type="AlphaFoldDB" id="A0A248UJK1"/>
<dbReference type="InterPro" id="IPR036259">
    <property type="entry name" value="MFS_trans_sf"/>
</dbReference>
<keyword evidence="6 7" id="KW-0472">Membrane</keyword>
<dbReference type="Pfam" id="PF07690">
    <property type="entry name" value="MFS_1"/>
    <property type="match status" value="1"/>
</dbReference>
<feature type="transmembrane region" description="Helical" evidence="7">
    <location>
        <begin position="151"/>
        <end position="175"/>
    </location>
</feature>
<evidence type="ECO:0000256" key="7">
    <source>
        <dbReference type="SAM" id="Phobius"/>
    </source>
</evidence>
<feature type="transmembrane region" description="Helical" evidence="7">
    <location>
        <begin position="344"/>
        <end position="362"/>
    </location>
</feature>
<dbReference type="NCBIfam" id="TIGR00711">
    <property type="entry name" value="efflux_EmrB"/>
    <property type="match status" value="1"/>
</dbReference>
<feature type="domain" description="Major facilitator superfamily (MFS) profile" evidence="8">
    <location>
        <begin position="27"/>
        <end position="470"/>
    </location>
</feature>
<dbReference type="GO" id="GO:0005886">
    <property type="term" value="C:plasma membrane"/>
    <property type="evidence" value="ECO:0007669"/>
    <property type="project" value="UniProtKB-SubCell"/>
</dbReference>
<dbReference type="SUPFAM" id="SSF103473">
    <property type="entry name" value="MFS general substrate transporter"/>
    <property type="match status" value="1"/>
</dbReference>
<feature type="transmembrane region" description="Helical" evidence="7">
    <location>
        <begin position="181"/>
        <end position="202"/>
    </location>
</feature>
<dbReference type="PROSITE" id="PS50850">
    <property type="entry name" value="MFS"/>
    <property type="match status" value="1"/>
</dbReference>
<evidence type="ECO:0000256" key="4">
    <source>
        <dbReference type="ARBA" id="ARBA00022692"/>
    </source>
</evidence>
<dbReference type="InterPro" id="IPR004638">
    <property type="entry name" value="EmrB-like"/>
</dbReference>
<keyword evidence="3" id="KW-1003">Cell membrane</keyword>
<evidence type="ECO:0000313" key="12">
    <source>
        <dbReference type="Proteomes" id="UP000327108"/>
    </source>
</evidence>
<feature type="transmembrane region" description="Helical" evidence="7">
    <location>
        <begin position="58"/>
        <end position="80"/>
    </location>
</feature>
<keyword evidence="4 7" id="KW-0812">Transmembrane</keyword>
<dbReference type="EMBL" id="CP022604">
    <property type="protein sequence ID" value="ASV86439.1"/>
    <property type="molecule type" value="Genomic_DNA"/>
</dbReference>
<reference evidence="10 12" key="2">
    <citation type="submission" date="2019-09" db="EMBL/GenBank/DDBJ databases">
        <title>Biological control of the noxious weed angled onion (Allium triquetrum) thwarted by endophytic bacteria in Victoria, Australia.</title>
        <authorList>
            <person name="Tehranchian P."/>
            <person name="Adair R.J."/>
            <person name="Van T.H."/>
            <person name="Morrison P.D."/>
            <person name="Williams H."/>
            <person name="Lawrie A.C."/>
        </authorList>
    </citation>
    <scope>NUCLEOTIDE SEQUENCE [LARGE SCALE GENOMIC DNA]</scope>
    <source>
        <strain evidence="10 12">RPTAtOch1</strain>
    </source>
</reference>
<keyword evidence="5 7" id="KW-1133">Transmembrane helix</keyword>
<dbReference type="Proteomes" id="UP000215256">
    <property type="component" value="Chromosome 1"/>
</dbReference>
<keyword evidence="12" id="KW-1185">Reference proteome</keyword>
<evidence type="ECO:0000313" key="9">
    <source>
        <dbReference type="EMBL" id="ASV86439.1"/>
    </source>
</evidence>
<feature type="transmembrane region" description="Helical" evidence="7">
    <location>
        <begin position="296"/>
        <end position="323"/>
    </location>
</feature>
<feature type="transmembrane region" description="Helical" evidence="7">
    <location>
        <begin position="26"/>
        <end position="46"/>
    </location>
</feature>
<dbReference type="InterPro" id="IPR020846">
    <property type="entry name" value="MFS_dom"/>
</dbReference>
<gene>
    <name evidence="9" type="ORF">CES85_2552</name>
    <name evidence="10" type="ORF">F3W84_07270</name>
</gene>
<dbReference type="PANTHER" id="PTHR42718:SF46">
    <property type="entry name" value="BLR6921 PROTEIN"/>
    <property type="match status" value="1"/>
</dbReference>
<evidence type="ECO:0000313" key="10">
    <source>
        <dbReference type="EMBL" id="KAA9369261.1"/>
    </source>
</evidence>
<evidence type="ECO:0000256" key="6">
    <source>
        <dbReference type="ARBA" id="ARBA00023136"/>
    </source>
</evidence>
<reference evidence="9 11" key="1">
    <citation type="submission" date="2017-07" db="EMBL/GenBank/DDBJ databases">
        <title>Phylogenetic study on the rhizospheric bacterium Ochrobactrum sp. A44.</title>
        <authorList>
            <person name="Krzyzanowska D.M."/>
            <person name="Ossowicki A."/>
            <person name="Rajewska M."/>
            <person name="Maciag T."/>
            <person name="Kaczynski Z."/>
            <person name="Czerwicka M."/>
            <person name="Jafra S."/>
        </authorList>
    </citation>
    <scope>NUCLEOTIDE SEQUENCE [LARGE SCALE GENOMIC DNA]</scope>
    <source>
        <strain evidence="9 11">A44</strain>
    </source>
</reference>
<comment type="subcellular location">
    <subcellularLocation>
        <location evidence="1">Cell membrane</location>
        <topology evidence="1">Multi-pass membrane protein</topology>
    </subcellularLocation>
</comment>
<feature type="transmembrane region" description="Helical" evidence="7">
    <location>
        <begin position="368"/>
        <end position="393"/>
    </location>
</feature>
<evidence type="ECO:0000256" key="5">
    <source>
        <dbReference type="ARBA" id="ARBA00022989"/>
    </source>
</evidence>
<feature type="transmembrane region" description="Helical" evidence="7">
    <location>
        <begin position="414"/>
        <end position="433"/>
    </location>
</feature>
<proteinExistence type="predicted"/>
<dbReference type="PANTHER" id="PTHR42718">
    <property type="entry name" value="MAJOR FACILITATOR SUPERFAMILY MULTIDRUG TRANSPORTER MFSC"/>
    <property type="match status" value="1"/>
</dbReference>
<feature type="transmembrane region" description="Helical" evidence="7">
    <location>
        <begin position="445"/>
        <end position="463"/>
    </location>
</feature>
<dbReference type="GO" id="GO:0022857">
    <property type="term" value="F:transmembrane transporter activity"/>
    <property type="evidence" value="ECO:0007669"/>
    <property type="project" value="InterPro"/>
</dbReference>
<feature type="transmembrane region" description="Helical" evidence="7">
    <location>
        <begin position="92"/>
        <end position="112"/>
    </location>
</feature>
<dbReference type="InterPro" id="IPR011701">
    <property type="entry name" value="MFS"/>
</dbReference>
<feature type="transmembrane region" description="Helical" evidence="7">
    <location>
        <begin position="214"/>
        <end position="231"/>
    </location>
</feature>
<evidence type="ECO:0000256" key="2">
    <source>
        <dbReference type="ARBA" id="ARBA00022448"/>
    </source>
</evidence>
<dbReference type="Proteomes" id="UP000327108">
    <property type="component" value="Unassembled WGS sequence"/>
</dbReference>
<evidence type="ECO:0000313" key="11">
    <source>
        <dbReference type="Proteomes" id="UP000215256"/>
    </source>
</evidence>
<dbReference type="Gene3D" id="1.20.1250.20">
    <property type="entry name" value="MFS general substrate transporter like domains"/>
    <property type="match status" value="1"/>
</dbReference>
<evidence type="ECO:0000256" key="3">
    <source>
        <dbReference type="ARBA" id="ARBA00022475"/>
    </source>
</evidence>
<protein>
    <submittedName>
        <fullName evidence="10">DHA2 family efflux MFS transporter permease subunit</fullName>
    </submittedName>
    <submittedName>
        <fullName evidence="9">H+ antiporter-2 family protein</fullName>
    </submittedName>
</protein>
<evidence type="ECO:0000256" key="1">
    <source>
        <dbReference type="ARBA" id="ARBA00004651"/>
    </source>
</evidence>
<sequence>MTIIQETETSTSEQNASLEAKSNFRIIALIVASAMLMEQLDATILATALPTMAKDFDVAAPSMSVALTSYLLSLAIFIPASGKIADRFGTRTVFRFAISIFIAGSILCAQAPNLPFLVFARLLQGGGGAMMLPVGRLVLIRSVERKDLISAMSWMLVPALMGPILGPPIGGLFVTWLDWRWIFYINVPIGILGMIFVSFYIGEYKSDTKEPFDFIGLILSGIALGALLFGLESASTTSALAAKFFVVGIVFAIATVIHSRRHPAPLLDFSLMRIESFGTSMVAGSITRITQGAHPFLLPLMLQVAFGISAVSAGNMVLATALGSMAMKAFAPKIIRRFGFRSSLVVNGIFSSCSYAICGLFSPEWPHWLIFAVLFMSGFSMSFQFTAYNTVAYDKVDEKQMSSANSFYSTFQQLMLSFGVCIGALALHTSMAWHERDVPLTSDFSMAFFIVTGISLTATFWNLRFSKDAGAQMRGR</sequence>
<dbReference type="KEGG" id="och:CES85_2552"/>
<keyword evidence="2" id="KW-0813">Transport</keyword>
<dbReference type="Gene3D" id="1.20.1720.10">
    <property type="entry name" value="Multidrug resistance protein D"/>
    <property type="match status" value="1"/>
</dbReference>
<name>A0A248UJK1_9HYPH</name>
<dbReference type="RefSeq" id="WP_095447658.1">
    <property type="nucleotide sequence ID" value="NZ_CP022604.1"/>
</dbReference>
<dbReference type="EMBL" id="VYXQ01000005">
    <property type="protein sequence ID" value="KAA9369261.1"/>
    <property type="molecule type" value="Genomic_DNA"/>
</dbReference>
<organism evidence="9 11">
    <name type="scientific">Ochrobactrum quorumnocens</name>
    <dbReference type="NCBI Taxonomy" id="271865"/>
    <lineage>
        <taxon>Bacteria</taxon>
        <taxon>Pseudomonadati</taxon>
        <taxon>Pseudomonadota</taxon>
        <taxon>Alphaproteobacteria</taxon>
        <taxon>Hyphomicrobiales</taxon>
        <taxon>Brucellaceae</taxon>
        <taxon>Brucella/Ochrobactrum group</taxon>
        <taxon>Ochrobactrum</taxon>
    </lineage>
</organism>
<feature type="transmembrane region" description="Helical" evidence="7">
    <location>
        <begin position="237"/>
        <end position="257"/>
    </location>
</feature>
<accession>A0A248UJK1</accession>
<dbReference type="OrthoDB" id="9812221at2"/>